<feature type="region of interest" description="Disordered" evidence="1">
    <location>
        <begin position="160"/>
        <end position="238"/>
    </location>
</feature>
<dbReference type="EMBL" id="CADCUP010000070">
    <property type="protein sequence ID" value="CAA9381820.1"/>
    <property type="molecule type" value="Genomic_DNA"/>
</dbReference>
<feature type="compositionally biased region" description="Basic residues" evidence="1">
    <location>
        <begin position="31"/>
        <end position="41"/>
    </location>
</feature>
<proteinExistence type="predicted"/>
<protein>
    <submittedName>
        <fullName evidence="2">ABC transporter, ATP-binding protein</fullName>
    </submittedName>
</protein>
<dbReference type="GO" id="GO:0005524">
    <property type="term" value="F:ATP binding"/>
    <property type="evidence" value="ECO:0007669"/>
    <property type="project" value="UniProtKB-KW"/>
</dbReference>
<feature type="region of interest" description="Disordered" evidence="1">
    <location>
        <begin position="1"/>
        <end position="94"/>
    </location>
</feature>
<gene>
    <name evidence="2" type="ORF">AVDCRST_MAG06-1018</name>
</gene>
<accession>A0A6J4ND20</accession>
<evidence type="ECO:0000256" key="1">
    <source>
        <dbReference type="SAM" id="MobiDB-lite"/>
    </source>
</evidence>
<feature type="compositionally biased region" description="Basic and acidic residues" evidence="1">
    <location>
        <begin position="113"/>
        <end position="136"/>
    </location>
</feature>
<feature type="compositionally biased region" description="Low complexity" evidence="1">
    <location>
        <begin position="160"/>
        <end position="174"/>
    </location>
</feature>
<feature type="compositionally biased region" description="Basic and acidic residues" evidence="1">
    <location>
        <begin position="197"/>
        <end position="213"/>
    </location>
</feature>
<keyword evidence="2" id="KW-0067">ATP-binding</keyword>
<reference evidence="2" key="1">
    <citation type="submission" date="2020-02" db="EMBL/GenBank/DDBJ databases">
        <authorList>
            <person name="Meier V. D."/>
        </authorList>
    </citation>
    <scope>NUCLEOTIDE SEQUENCE</scope>
    <source>
        <strain evidence="2">AVDCRST_MAG06</strain>
    </source>
</reference>
<keyword evidence="2" id="KW-0547">Nucleotide-binding</keyword>
<feature type="compositionally biased region" description="Basic and acidic residues" evidence="1">
    <location>
        <begin position="42"/>
        <end position="53"/>
    </location>
</feature>
<dbReference type="AlphaFoldDB" id="A0A6J4ND20"/>
<evidence type="ECO:0000313" key="2">
    <source>
        <dbReference type="EMBL" id="CAA9381820.1"/>
    </source>
</evidence>
<feature type="non-terminal residue" evidence="2">
    <location>
        <position position="238"/>
    </location>
</feature>
<sequence length="238" mass="25362">GRRPATGGAHRGRRPGPATGELADDRPRGPPGRRRGARPRPRRDLPGRRERQRQVHAGGGRGGRLRPLPGGRHPSRPPLDATQRVAAGPGPAAAARARLGPVGLLPAGRDHARLVHLPRAEPRLPRPGLPRDEPRRVVPQRAGDPLRLPRLLLPRRAGGRPVVHLHPQPGRHAAGAGGRRQPGAVRHPLPRARRAAGRPDPRGRRVGPARDRVGGPGRRRPLAPLPEQPAGLPAAPGL</sequence>
<feature type="region of interest" description="Disordered" evidence="1">
    <location>
        <begin position="113"/>
        <end position="143"/>
    </location>
</feature>
<organism evidence="2">
    <name type="scientific">uncultured Nocardioides sp</name>
    <dbReference type="NCBI Taxonomy" id="198441"/>
    <lineage>
        <taxon>Bacteria</taxon>
        <taxon>Bacillati</taxon>
        <taxon>Actinomycetota</taxon>
        <taxon>Actinomycetes</taxon>
        <taxon>Propionibacteriales</taxon>
        <taxon>Nocardioidaceae</taxon>
        <taxon>Nocardioides</taxon>
        <taxon>environmental samples</taxon>
    </lineage>
</organism>
<feature type="compositionally biased region" description="Low complexity" evidence="1">
    <location>
        <begin position="84"/>
        <end position="94"/>
    </location>
</feature>
<name>A0A6J4ND20_9ACTN</name>
<feature type="non-terminal residue" evidence="2">
    <location>
        <position position="1"/>
    </location>
</feature>